<feature type="transmembrane region" description="Helical" evidence="8">
    <location>
        <begin position="387"/>
        <end position="410"/>
    </location>
</feature>
<feature type="transmembrane region" description="Helical" evidence="8">
    <location>
        <begin position="54"/>
        <end position="75"/>
    </location>
</feature>
<keyword evidence="8" id="KW-1133">Transmembrane helix</keyword>
<dbReference type="InterPro" id="IPR027389">
    <property type="entry name" value="B_mannosylTrfase_Bre-3/Egh"/>
</dbReference>
<evidence type="ECO:0000313" key="11">
    <source>
        <dbReference type="WBParaSite" id="TMUE_2000009561.1"/>
    </source>
</evidence>
<dbReference type="GO" id="GO:0019187">
    <property type="term" value="F:beta-1,4-mannosyltransferase activity"/>
    <property type="evidence" value="ECO:0007669"/>
    <property type="project" value="InterPro"/>
</dbReference>
<protein>
    <recommendedName>
        <fullName evidence="5">Beta-1,4-mannosyltransferase bre-3</fullName>
    </recommendedName>
    <alternativeName>
        <fullName evidence="6">Bacillus thuringiensis toxin-resistant protein 3</fullName>
    </alternativeName>
</protein>
<evidence type="ECO:0000256" key="4">
    <source>
        <dbReference type="ARBA" id="ARBA00022679"/>
    </source>
</evidence>
<evidence type="ECO:0000256" key="5">
    <source>
        <dbReference type="ARBA" id="ARBA00071758"/>
    </source>
</evidence>
<reference evidence="11" key="1">
    <citation type="submission" date="2019-12" db="UniProtKB">
        <authorList>
            <consortium name="WormBaseParasite"/>
        </authorList>
    </citation>
    <scope>IDENTIFICATION</scope>
</reference>
<dbReference type="InterPro" id="IPR001173">
    <property type="entry name" value="Glyco_trans_2-like"/>
</dbReference>
<feature type="transmembrane region" description="Helical" evidence="8">
    <location>
        <begin position="422"/>
        <end position="443"/>
    </location>
</feature>
<dbReference type="FunFam" id="3.90.550.10:FF:000175">
    <property type="entry name" value="Beta-1,4-mannosyltransferase bre-3"/>
    <property type="match status" value="1"/>
</dbReference>
<comment type="similarity">
    <text evidence="2">Belongs to the glycosyltransferase 2 family.</text>
</comment>
<evidence type="ECO:0000256" key="1">
    <source>
        <dbReference type="ARBA" id="ARBA00004922"/>
    </source>
</evidence>
<dbReference type="SUPFAM" id="SSF53448">
    <property type="entry name" value="Nucleotide-diphospho-sugar transferases"/>
    <property type="match status" value="1"/>
</dbReference>
<keyword evidence="7" id="KW-0978">Insecticide resistance</keyword>
<name>A0A5S6QQE8_TRIMR</name>
<dbReference type="Proteomes" id="UP000046395">
    <property type="component" value="Unassembled WGS sequence"/>
</dbReference>
<comment type="pathway">
    <text evidence="1">Protein modification; protein glycosylation.</text>
</comment>
<evidence type="ECO:0000256" key="6">
    <source>
        <dbReference type="ARBA" id="ARBA00077352"/>
    </source>
</evidence>
<evidence type="ECO:0000256" key="3">
    <source>
        <dbReference type="ARBA" id="ARBA00022676"/>
    </source>
</evidence>
<dbReference type="WBParaSite" id="TMUE_2000009561.1">
    <property type="protein sequence ID" value="TMUE_2000009561.1"/>
    <property type="gene ID" value="WBGene00287004"/>
</dbReference>
<evidence type="ECO:0000259" key="9">
    <source>
        <dbReference type="Pfam" id="PF13632"/>
    </source>
</evidence>
<proteinExistence type="inferred from homology"/>
<keyword evidence="10" id="KW-1185">Reference proteome</keyword>
<dbReference type="InterPro" id="IPR029044">
    <property type="entry name" value="Nucleotide-diphossugar_trans"/>
</dbReference>
<evidence type="ECO:0000313" key="10">
    <source>
        <dbReference type="Proteomes" id="UP000046395"/>
    </source>
</evidence>
<evidence type="ECO:0000256" key="2">
    <source>
        <dbReference type="ARBA" id="ARBA00006739"/>
    </source>
</evidence>
<keyword evidence="8" id="KW-0812">Transmembrane</keyword>
<dbReference type="PANTHER" id="PTHR16779:SF1">
    <property type="entry name" value="BETA-1,4-MANNOSYLTRANSFERASE EGH"/>
    <property type="match status" value="1"/>
</dbReference>
<sequence length="499" mass="57478">MDLNLDWRKSKSIASIGERKPPRDELAPCHGSPKSMAPTCPLVWNCQSKHATHVAVFILYLVAFELGTGAVRLWTTYNSFDPFLRYGVALCLSLYLLRFISLLVLPQSIFNLLGLICFNAFQERVQLKNSPLLAPFICIRVVTRGEYPHLVERNVEYNMETCLRSGLEHFIFEVVTDKALQLKRSSRLREIVVPDDYRTKSGALFKARALQYCWEDKVNELRDDDWVVHLDEETLLTENSVHGILNFCCDGRYPFGQGLITYANGKIVNWVTTLADSFRVADDMGKLRFQFRCFQRPLFGWKGSFVVTLASAERNVSFDHGVRGSIAEDCYFAMIAFREGYRFQFIDGEMLEKSPFTLWDFLQQRKRWLQGIYLVVHSPELPWRCKIFLAMSFYAWATMPLTTMNLVLAYVLPLPPQPICDFLVAFVGAVNLYMYIFGVWKSLASRYCHRPIMLLYYTAAAICIIPFNVCTEIVAVVLGLLGRKNQFYVVCKDPLYRIV</sequence>
<organism evidence="10 11">
    <name type="scientific">Trichuris muris</name>
    <name type="common">Mouse whipworm</name>
    <dbReference type="NCBI Taxonomy" id="70415"/>
    <lineage>
        <taxon>Eukaryota</taxon>
        <taxon>Metazoa</taxon>
        <taxon>Ecdysozoa</taxon>
        <taxon>Nematoda</taxon>
        <taxon>Enoplea</taxon>
        <taxon>Dorylaimia</taxon>
        <taxon>Trichinellida</taxon>
        <taxon>Trichuridae</taxon>
        <taxon>Trichuris</taxon>
    </lineage>
</organism>
<feature type="transmembrane region" description="Helical" evidence="8">
    <location>
        <begin position="95"/>
        <end position="121"/>
    </location>
</feature>
<keyword evidence="3" id="KW-0328">Glycosyltransferase</keyword>
<dbReference type="AlphaFoldDB" id="A0A5S6QQE8"/>
<dbReference type="PANTHER" id="PTHR16779">
    <property type="entry name" value="BETA-1,4-MANNOSYLTRANSFERASE EGH"/>
    <property type="match status" value="1"/>
</dbReference>
<evidence type="ECO:0000256" key="7">
    <source>
        <dbReference type="ARBA" id="ARBA00084120"/>
    </source>
</evidence>
<keyword evidence="8" id="KW-0472">Membrane</keyword>
<dbReference type="STRING" id="70415.A0A5S6QQE8"/>
<dbReference type="GO" id="GO:0005737">
    <property type="term" value="C:cytoplasm"/>
    <property type="evidence" value="ECO:0007669"/>
    <property type="project" value="TreeGrafter"/>
</dbReference>
<feature type="domain" description="Glycosyltransferase 2-like" evidence="9">
    <location>
        <begin position="226"/>
        <end position="439"/>
    </location>
</feature>
<dbReference type="Pfam" id="PF13632">
    <property type="entry name" value="Glyco_trans_2_3"/>
    <property type="match status" value="1"/>
</dbReference>
<keyword evidence="4" id="KW-0808">Transferase</keyword>
<feature type="transmembrane region" description="Helical" evidence="8">
    <location>
        <begin position="455"/>
        <end position="481"/>
    </location>
</feature>
<evidence type="ECO:0000256" key="8">
    <source>
        <dbReference type="SAM" id="Phobius"/>
    </source>
</evidence>
<accession>A0A5S6QQE8</accession>